<evidence type="ECO:0000313" key="2">
    <source>
        <dbReference type="EMBL" id="EDL84047.1"/>
    </source>
</evidence>
<feature type="compositionally biased region" description="Basic residues" evidence="1">
    <location>
        <begin position="16"/>
        <end position="25"/>
    </location>
</feature>
<protein>
    <submittedName>
        <fullName evidence="2">RCG58880</fullName>
    </submittedName>
</protein>
<sequence>MMNKGNRIEKRQPLFKGKKGQLYKA</sequence>
<feature type="region of interest" description="Disordered" evidence="1">
    <location>
        <begin position="1"/>
        <end position="25"/>
    </location>
</feature>
<proteinExistence type="predicted"/>
<gene>
    <name evidence="2" type="ORF">rCG_58880</name>
</gene>
<name>A6KRM8_RAT</name>
<evidence type="ECO:0000256" key="1">
    <source>
        <dbReference type="SAM" id="MobiDB-lite"/>
    </source>
</evidence>
<dbReference type="Proteomes" id="UP000234681">
    <property type="component" value="Chromosome 8"/>
</dbReference>
<organism evidence="2 3">
    <name type="scientific">Rattus norvegicus</name>
    <name type="common">Rat</name>
    <dbReference type="NCBI Taxonomy" id="10116"/>
    <lineage>
        <taxon>Eukaryota</taxon>
        <taxon>Metazoa</taxon>
        <taxon>Chordata</taxon>
        <taxon>Craniata</taxon>
        <taxon>Vertebrata</taxon>
        <taxon>Euteleostomi</taxon>
        <taxon>Mammalia</taxon>
        <taxon>Eutheria</taxon>
        <taxon>Euarchontoglires</taxon>
        <taxon>Glires</taxon>
        <taxon>Rodentia</taxon>
        <taxon>Myomorpha</taxon>
        <taxon>Muroidea</taxon>
        <taxon>Muridae</taxon>
        <taxon>Murinae</taxon>
        <taxon>Rattus</taxon>
    </lineage>
</organism>
<evidence type="ECO:0000313" key="3">
    <source>
        <dbReference type="Proteomes" id="UP000234681"/>
    </source>
</evidence>
<dbReference type="AlphaFoldDB" id="A6KRM8"/>
<reference evidence="2 3" key="1">
    <citation type="submission" date="2005-09" db="EMBL/GenBank/DDBJ databases">
        <authorList>
            <person name="Mural R.J."/>
            <person name="Li P.W."/>
            <person name="Adams M.D."/>
            <person name="Amanatides P.G."/>
            <person name="Baden-Tillson H."/>
            <person name="Barnstead M."/>
            <person name="Chin S.H."/>
            <person name="Dew I."/>
            <person name="Evans C.A."/>
            <person name="Ferriera S."/>
            <person name="Flanigan M."/>
            <person name="Fosler C."/>
            <person name="Glodek A."/>
            <person name="Gu Z."/>
            <person name="Holt R.A."/>
            <person name="Jennings D."/>
            <person name="Kraft C.L."/>
            <person name="Lu F."/>
            <person name="Nguyen T."/>
            <person name="Nusskern D.R."/>
            <person name="Pfannkoch C.M."/>
            <person name="Sitter C."/>
            <person name="Sutton G.G."/>
            <person name="Venter J.C."/>
            <person name="Wang Z."/>
            <person name="Woodage T."/>
            <person name="Zheng X.H."/>
            <person name="Zhong F."/>
        </authorList>
    </citation>
    <scope>NUCLEOTIDE SEQUENCE [LARGE SCALE GENOMIC DNA]</scope>
    <source>
        <strain>BN</strain>
        <strain evidence="3">Sprague-Dawley</strain>
    </source>
</reference>
<dbReference type="EMBL" id="CH474096">
    <property type="protein sequence ID" value="EDL84047.1"/>
    <property type="molecule type" value="Genomic_DNA"/>
</dbReference>
<accession>A6KRM8</accession>
<feature type="compositionally biased region" description="Basic and acidic residues" evidence="1">
    <location>
        <begin position="1"/>
        <end position="12"/>
    </location>
</feature>